<evidence type="ECO:0000313" key="1">
    <source>
        <dbReference type="EMBL" id="ANF29660.1"/>
    </source>
</evidence>
<proteinExistence type="predicted"/>
<dbReference type="OrthoDB" id="10040at10239"/>
<dbReference type="Pfam" id="PF05959">
    <property type="entry name" value="DUF884"/>
    <property type="match status" value="1"/>
</dbReference>
<protein>
    <submittedName>
        <fullName evidence="1">ORF-12</fullName>
    </submittedName>
</protein>
<dbReference type="GeneID" id="27924236"/>
<dbReference type="KEGG" id="vg:27924236"/>
<dbReference type="Proteomes" id="UP000203996">
    <property type="component" value="Segment"/>
</dbReference>
<keyword evidence="2" id="KW-1185">Reference proteome</keyword>
<evidence type="ECO:0000313" key="2">
    <source>
        <dbReference type="Proteomes" id="UP000203996"/>
    </source>
</evidence>
<accession>A0A172WZ89</accession>
<dbReference type="RefSeq" id="YP_009255269.1">
    <property type="nucleotide sequence ID" value="NC_030240.1"/>
</dbReference>
<reference evidence="1 2" key="1">
    <citation type="journal article" date="2016" name="PLoS ONE">
        <title>Genome Sequencing and Analysis of Catopsilia pomona nucleopolyhedrovirus: A Distinct Species in Group I Alphabaculovirus.</title>
        <authorList>
            <person name="Wang J."/>
            <person name="Zhu Z."/>
            <person name="Zhang L."/>
            <person name="Hou D."/>
            <person name="Wang M."/>
            <person name="Arif B."/>
            <person name="Kou Z."/>
            <person name="Wang H."/>
            <person name="Deng F."/>
            <person name="Hu Z."/>
        </authorList>
    </citation>
    <scope>NUCLEOTIDE SEQUENCE [LARGE SCALE GENOMIC DNA]</scope>
    <source>
        <strain evidence="1">416</strain>
    </source>
</reference>
<gene>
    <name evidence="1" type="ORF">CapoNPV_012</name>
</gene>
<organism evidence="1 2">
    <name type="scientific">Catopsilia pomona nucleopolyhedrovirus</name>
    <dbReference type="NCBI Taxonomy" id="1850906"/>
    <lineage>
        <taxon>Viruses</taxon>
        <taxon>Viruses incertae sedis</taxon>
        <taxon>Naldaviricetes</taxon>
        <taxon>Lefavirales</taxon>
        <taxon>Baculoviridae</taxon>
        <taxon>Alphabaculovirus</taxon>
        <taxon>Alphabaculovirus capomonae</taxon>
    </lineage>
</organism>
<dbReference type="InterPro" id="IPR009235">
    <property type="entry name" value="AcMNPV_Orf146"/>
</dbReference>
<sequence length="227" mass="25430">MNVNLYHPNGEHDDNNNITFIISHKTNAAIVYLFKLDIIAAAAAGHKHPTAVYTTATLKTRLVSGYENGRPISMALRSIAPPLCDTREARGAYVISCIRAPHLYRELFTYNKYTTPLGVVVVRTDAELQVWHLLSVRKTFEAKGTRNIAGLRVHVDCGADIYYPKDLIIMSGNVSVHFLNNLQKCRAHHKDIDAIKYLCADLKIDNSPVELERTPTRCNIVGDCRSQ</sequence>
<dbReference type="EMBL" id="KU565883">
    <property type="protein sequence ID" value="ANF29660.1"/>
    <property type="molecule type" value="Genomic_DNA"/>
</dbReference>
<name>A0A172WZ89_9ABAC</name>